<dbReference type="AlphaFoldDB" id="A0AAQ4CVV3"/>
<protein>
    <submittedName>
        <fullName evidence="2">Uncharacterized protein</fullName>
    </submittedName>
</protein>
<accession>A0AAQ4CVV3</accession>
<feature type="transmembrane region" description="Helical" evidence="1">
    <location>
        <begin position="157"/>
        <end position="182"/>
    </location>
</feature>
<feature type="transmembrane region" description="Helical" evidence="1">
    <location>
        <begin position="41"/>
        <end position="61"/>
    </location>
</feature>
<dbReference type="EMBL" id="AP025226">
    <property type="protein sequence ID" value="BDB99934.1"/>
    <property type="molecule type" value="Genomic_DNA"/>
</dbReference>
<reference evidence="2 3" key="1">
    <citation type="journal article" date="2022" name="Microbiol. Resour. Announc.">
        <title>Complete Genome Sequence of the Hyperthermophilic and Acidophilic Archaeon Saccharolobus caldissimus Strain HS-3T.</title>
        <authorList>
            <person name="Sakai H.D."/>
            <person name="Kurosawa N."/>
        </authorList>
    </citation>
    <scope>NUCLEOTIDE SEQUENCE [LARGE SCALE GENOMIC DNA]</scope>
    <source>
        <strain evidence="2 3">JCM32116</strain>
    </source>
</reference>
<dbReference type="GeneID" id="68867675"/>
<feature type="transmembrane region" description="Helical" evidence="1">
    <location>
        <begin position="132"/>
        <end position="151"/>
    </location>
</feature>
<evidence type="ECO:0000256" key="1">
    <source>
        <dbReference type="SAM" id="Phobius"/>
    </source>
</evidence>
<name>A0AAQ4CVV3_9CREN</name>
<keyword evidence="1" id="KW-0472">Membrane</keyword>
<dbReference type="RefSeq" id="WP_229570498.1">
    <property type="nucleotide sequence ID" value="NZ_AP025226.1"/>
</dbReference>
<keyword evidence="1" id="KW-1133">Transmembrane helix</keyword>
<dbReference type="KEGG" id="scas:SACC_29510"/>
<dbReference type="Proteomes" id="UP001319921">
    <property type="component" value="Chromosome"/>
</dbReference>
<evidence type="ECO:0000313" key="3">
    <source>
        <dbReference type="Proteomes" id="UP001319921"/>
    </source>
</evidence>
<feature type="transmembrane region" description="Helical" evidence="1">
    <location>
        <begin position="68"/>
        <end position="87"/>
    </location>
</feature>
<feature type="transmembrane region" description="Helical" evidence="1">
    <location>
        <begin position="107"/>
        <end position="127"/>
    </location>
</feature>
<proteinExistence type="predicted"/>
<evidence type="ECO:0000313" key="2">
    <source>
        <dbReference type="EMBL" id="BDB99934.1"/>
    </source>
</evidence>
<gene>
    <name evidence="2" type="ORF">SACC_29510</name>
</gene>
<organism evidence="2 3">
    <name type="scientific">Saccharolobus caldissimus</name>
    <dbReference type="NCBI Taxonomy" id="1702097"/>
    <lineage>
        <taxon>Archaea</taxon>
        <taxon>Thermoproteota</taxon>
        <taxon>Thermoprotei</taxon>
        <taxon>Sulfolobales</taxon>
        <taxon>Sulfolobaceae</taxon>
        <taxon>Saccharolobus</taxon>
    </lineage>
</organism>
<keyword evidence="1" id="KW-0812">Transmembrane</keyword>
<sequence length="183" mass="21159">MLPLILIVILSIGFIEGLDPYKGLLFSYYFYTFNKVRQSYLVPVISSLFYYLLGSLTAVLFSFNNTYLVRIVLFFLLLVHIVIKVIMGKVLHYTGNMKPLLINVVKWAFINSVIQMNLILFIALSYLFKLSFVIIILTTIVIKEVLLILSVKLNKRIMLILTNYNFDYIYSLAVLILSIILLL</sequence>
<keyword evidence="3" id="KW-1185">Reference proteome</keyword>